<dbReference type="Proteomes" id="UP000681722">
    <property type="component" value="Unassembled WGS sequence"/>
</dbReference>
<organism evidence="2 4">
    <name type="scientific">Didymodactylos carnosus</name>
    <dbReference type="NCBI Taxonomy" id="1234261"/>
    <lineage>
        <taxon>Eukaryota</taxon>
        <taxon>Metazoa</taxon>
        <taxon>Spiralia</taxon>
        <taxon>Gnathifera</taxon>
        <taxon>Rotifera</taxon>
        <taxon>Eurotatoria</taxon>
        <taxon>Bdelloidea</taxon>
        <taxon>Philodinida</taxon>
        <taxon>Philodinidae</taxon>
        <taxon>Didymodactylos</taxon>
    </lineage>
</organism>
<comment type="caution">
    <text evidence="2">The sequence shown here is derived from an EMBL/GenBank/DDBJ whole genome shotgun (WGS) entry which is preliminary data.</text>
</comment>
<keyword evidence="4" id="KW-1185">Reference proteome</keyword>
<protein>
    <submittedName>
        <fullName evidence="2">Uncharacterized protein</fullName>
    </submittedName>
</protein>
<proteinExistence type="predicted"/>
<name>A0A814EJW7_9BILA</name>
<evidence type="ECO:0000313" key="2">
    <source>
        <dbReference type="EMBL" id="CAF0968971.1"/>
    </source>
</evidence>
<gene>
    <name evidence="2" type="ORF">GPM918_LOCUS12129</name>
    <name evidence="3" type="ORF">SRO942_LOCUS12130</name>
</gene>
<evidence type="ECO:0000313" key="3">
    <source>
        <dbReference type="EMBL" id="CAF3742155.1"/>
    </source>
</evidence>
<feature type="compositionally biased region" description="Polar residues" evidence="1">
    <location>
        <begin position="32"/>
        <end position="46"/>
    </location>
</feature>
<dbReference type="AlphaFoldDB" id="A0A814EJW7"/>
<sequence length="93" mass="10001">MEKGDNAQQTQSTGATSTQPVPVTAAPDADTTDINATGTTNVSNLPGFLQNIQSRLNSMGDDASGFLAMRYIRVLKGSKEMQLRFRKCKYSVG</sequence>
<feature type="compositionally biased region" description="Low complexity" evidence="1">
    <location>
        <begin position="7"/>
        <end position="19"/>
    </location>
</feature>
<accession>A0A814EJW7</accession>
<evidence type="ECO:0000313" key="4">
    <source>
        <dbReference type="Proteomes" id="UP000663829"/>
    </source>
</evidence>
<dbReference type="EMBL" id="CAJOBC010002617">
    <property type="protein sequence ID" value="CAF3742155.1"/>
    <property type="molecule type" value="Genomic_DNA"/>
</dbReference>
<feature type="region of interest" description="Disordered" evidence="1">
    <location>
        <begin position="1"/>
        <end position="46"/>
    </location>
</feature>
<reference evidence="2" key="1">
    <citation type="submission" date="2021-02" db="EMBL/GenBank/DDBJ databases">
        <authorList>
            <person name="Nowell W R."/>
        </authorList>
    </citation>
    <scope>NUCLEOTIDE SEQUENCE</scope>
</reference>
<evidence type="ECO:0000256" key="1">
    <source>
        <dbReference type="SAM" id="MobiDB-lite"/>
    </source>
</evidence>
<dbReference type="Proteomes" id="UP000663829">
    <property type="component" value="Unassembled WGS sequence"/>
</dbReference>
<dbReference type="EMBL" id="CAJNOQ010002617">
    <property type="protein sequence ID" value="CAF0968971.1"/>
    <property type="molecule type" value="Genomic_DNA"/>
</dbReference>